<feature type="compositionally biased region" description="Polar residues" evidence="1">
    <location>
        <begin position="40"/>
        <end position="60"/>
    </location>
</feature>
<feature type="region of interest" description="Disordered" evidence="1">
    <location>
        <begin position="1"/>
        <end position="134"/>
    </location>
</feature>
<evidence type="ECO:0008006" key="4">
    <source>
        <dbReference type="Google" id="ProtNLM"/>
    </source>
</evidence>
<feature type="compositionally biased region" description="Basic and acidic residues" evidence="1">
    <location>
        <begin position="66"/>
        <end position="79"/>
    </location>
</feature>
<reference evidence="2" key="1">
    <citation type="journal article" date="2020" name="Stud. Mycol.">
        <title>101 Dothideomycetes genomes: a test case for predicting lifestyles and emergence of pathogens.</title>
        <authorList>
            <person name="Haridas S."/>
            <person name="Albert R."/>
            <person name="Binder M."/>
            <person name="Bloem J."/>
            <person name="Labutti K."/>
            <person name="Salamov A."/>
            <person name="Andreopoulos B."/>
            <person name="Baker S."/>
            <person name="Barry K."/>
            <person name="Bills G."/>
            <person name="Bluhm B."/>
            <person name="Cannon C."/>
            <person name="Castanera R."/>
            <person name="Culley D."/>
            <person name="Daum C."/>
            <person name="Ezra D."/>
            <person name="Gonzalez J."/>
            <person name="Henrissat B."/>
            <person name="Kuo A."/>
            <person name="Liang C."/>
            <person name="Lipzen A."/>
            <person name="Lutzoni F."/>
            <person name="Magnuson J."/>
            <person name="Mondo S."/>
            <person name="Nolan M."/>
            <person name="Ohm R."/>
            <person name="Pangilinan J."/>
            <person name="Park H.-J."/>
            <person name="Ramirez L."/>
            <person name="Alfaro M."/>
            <person name="Sun H."/>
            <person name="Tritt A."/>
            <person name="Yoshinaga Y."/>
            <person name="Zwiers L.-H."/>
            <person name="Turgeon B."/>
            <person name="Goodwin S."/>
            <person name="Spatafora J."/>
            <person name="Crous P."/>
            <person name="Grigoriev I."/>
        </authorList>
    </citation>
    <scope>NUCLEOTIDE SEQUENCE</scope>
    <source>
        <strain evidence="2">CBS 107.79</strain>
    </source>
</reference>
<evidence type="ECO:0000313" key="2">
    <source>
        <dbReference type="EMBL" id="KAF1969794.1"/>
    </source>
</evidence>
<dbReference type="AlphaFoldDB" id="A0A6A5UYH2"/>
<keyword evidence="3" id="KW-1185">Reference proteome</keyword>
<sequence>MPNKRTHKSLANDDAHEERPNKRLRAFDTTDDQGAILSAESISHTPTTPPRTDSVSSSQASKRKHDTLANEDSHRDIPNKRLHALDSTPIPAPSTPPRTDSASPVTFNQPSPREQDTDMSHTPNSTPEPSRTSFLDLAPELRVKIYAYAYYPSTDAIASLSGLCLSCRTTYAEVSGPEGELVKIAADYYASRAMKRQSKKLTFPVRIARPQNLSDLHRPTLLVHRCVLRLRWKEPVKFSKHLKKAVNTLQTWPVRALEVDFYGDAVEEKYRAKNLKKNALWAGFLKLQWALARGRGFDELSLLDVNDAKVLVRRLYADASTATTTATHHTPTLG</sequence>
<dbReference type="Proteomes" id="UP000800036">
    <property type="component" value="Unassembled WGS sequence"/>
</dbReference>
<evidence type="ECO:0000313" key="3">
    <source>
        <dbReference type="Proteomes" id="UP000800036"/>
    </source>
</evidence>
<dbReference type="EMBL" id="ML976706">
    <property type="protein sequence ID" value="KAF1969794.1"/>
    <property type="molecule type" value="Genomic_DNA"/>
</dbReference>
<feature type="compositionally biased region" description="Basic and acidic residues" evidence="1">
    <location>
        <begin position="10"/>
        <end position="28"/>
    </location>
</feature>
<organism evidence="2 3">
    <name type="scientific">Bimuria novae-zelandiae CBS 107.79</name>
    <dbReference type="NCBI Taxonomy" id="1447943"/>
    <lineage>
        <taxon>Eukaryota</taxon>
        <taxon>Fungi</taxon>
        <taxon>Dikarya</taxon>
        <taxon>Ascomycota</taxon>
        <taxon>Pezizomycotina</taxon>
        <taxon>Dothideomycetes</taxon>
        <taxon>Pleosporomycetidae</taxon>
        <taxon>Pleosporales</taxon>
        <taxon>Massarineae</taxon>
        <taxon>Didymosphaeriaceae</taxon>
        <taxon>Bimuria</taxon>
    </lineage>
</organism>
<protein>
    <recommendedName>
        <fullName evidence="4">F-box domain-containing protein</fullName>
    </recommendedName>
</protein>
<accession>A0A6A5UYH2</accession>
<gene>
    <name evidence="2" type="ORF">BU23DRAFT_601387</name>
</gene>
<feature type="compositionally biased region" description="Polar residues" evidence="1">
    <location>
        <begin position="97"/>
        <end position="112"/>
    </location>
</feature>
<feature type="compositionally biased region" description="Polar residues" evidence="1">
    <location>
        <begin position="120"/>
        <end position="133"/>
    </location>
</feature>
<evidence type="ECO:0000256" key="1">
    <source>
        <dbReference type="SAM" id="MobiDB-lite"/>
    </source>
</evidence>
<name>A0A6A5UYH2_9PLEO</name>
<proteinExistence type="predicted"/>